<accession>A0AAQ3NIH6</accession>
<dbReference type="Proteomes" id="UP001374535">
    <property type="component" value="Chromosome 5"/>
</dbReference>
<evidence type="ECO:0000313" key="2">
    <source>
        <dbReference type="Proteomes" id="UP001374535"/>
    </source>
</evidence>
<proteinExistence type="predicted"/>
<reference evidence="1 2" key="1">
    <citation type="journal article" date="2023" name="Life. Sci Alliance">
        <title>Evolutionary insights into 3D genome organization and epigenetic landscape of Vigna mungo.</title>
        <authorList>
            <person name="Junaid A."/>
            <person name="Singh B."/>
            <person name="Bhatia S."/>
        </authorList>
    </citation>
    <scope>NUCLEOTIDE SEQUENCE [LARGE SCALE GENOMIC DNA]</scope>
    <source>
        <strain evidence="1">Urdbean</strain>
    </source>
</reference>
<sequence>MENPNVVCGGGGGSTIVGVSPVCLCGDKFVLKIRELLRTEGNNFGVVLSTSEDDGCNHFKWCTDDGIEEMNECEKIRYFAVSGENVPLFRALTAPTPFKEIRVFFLAMRSSLGNSIARKQVERSKGFDLKEKAEKGEENARVFDLGKKRVVVLHARKRAKGHEENARVFDKSLVMLPPVNLVSHGAGFIGTPKTPRLDDSLSESKLESLPMKLLVKILCLLHHGQLITGTVDCPHTSPRGFLVCFVLTRTLSGKTFRKATEKQMHFGDMTSQTCKNSMGWVTFWEIFAESVRVRTKHTGKPLNSPCKLLGPHTPKAPRHGPRPPSCLKIFEMRQLYQGPYTNLWLLIEFSSMKMNFTKQLLRINFADAIVSSISFCSPPHTHVLCCVYSLERGWMSRLAALVPIQEVWRLLSCCDELNLSLVWEHFPYDKAASLGDSSVADDPHFDLTSGEDICDDGVEVAAAVAEMKCWMIY</sequence>
<dbReference type="PANTHER" id="PTHR34049:SF2">
    <property type="entry name" value="F-BOX DOMAIN CONTAINING PROTEIN, EXPRESSED"/>
    <property type="match status" value="1"/>
</dbReference>
<dbReference type="AlphaFoldDB" id="A0AAQ3NIH6"/>
<dbReference type="PANTHER" id="PTHR34049">
    <property type="entry name" value="F-BOX PROTEIN SKIP27"/>
    <property type="match status" value="1"/>
</dbReference>
<evidence type="ECO:0000313" key="1">
    <source>
        <dbReference type="EMBL" id="WVZ09352.1"/>
    </source>
</evidence>
<dbReference type="InterPro" id="IPR045286">
    <property type="entry name" value="FBS1-like"/>
</dbReference>
<dbReference type="EMBL" id="CP144696">
    <property type="protein sequence ID" value="WVZ09352.1"/>
    <property type="molecule type" value="Genomic_DNA"/>
</dbReference>
<name>A0AAQ3NIH6_VIGMU</name>
<gene>
    <name evidence="1" type="ORF">V8G54_013882</name>
</gene>
<organism evidence="1 2">
    <name type="scientific">Vigna mungo</name>
    <name type="common">Black gram</name>
    <name type="synonym">Phaseolus mungo</name>
    <dbReference type="NCBI Taxonomy" id="3915"/>
    <lineage>
        <taxon>Eukaryota</taxon>
        <taxon>Viridiplantae</taxon>
        <taxon>Streptophyta</taxon>
        <taxon>Embryophyta</taxon>
        <taxon>Tracheophyta</taxon>
        <taxon>Spermatophyta</taxon>
        <taxon>Magnoliopsida</taxon>
        <taxon>eudicotyledons</taxon>
        <taxon>Gunneridae</taxon>
        <taxon>Pentapetalae</taxon>
        <taxon>rosids</taxon>
        <taxon>fabids</taxon>
        <taxon>Fabales</taxon>
        <taxon>Fabaceae</taxon>
        <taxon>Papilionoideae</taxon>
        <taxon>50 kb inversion clade</taxon>
        <taxon>NPAAA clade</taxon>
        <taxon>indigoferoid/millettioid clade</taxon>
        <taxon>Phaseoleae</taxon>
        <taxon>Vigna</taxon>
    </lineage>
</organism>
<keyword evidence="2" id="KW-1185">Reference proteome</keyword>
<protein>
    <submittedName>
        <fullName evidence="1">Uncharacterized protein</fullName>
    </submittedName>
</protein>